<protein>
    <submittedName>
        <fullName evidence="2">Uncharacterized protein</fullName>
    </submittedName>
</protein>
<evidence type="ECO:0000313" key="2">
    <source>
        <dbReference type="EMBL" id="EME83051.1"/>
    </source>
</evidence>
<keyword evidence="3" id="KW-1185">Reference proteome</keyword>
<feature type="region of interest" description="Disordered" evidence="1">
    <location>
        <begin position="58"/>
        <end position="100"/>
    </location>
</feature>
<dbReference type="Proteomes" id="UP000016932">
    <property type="component" value="Unassembled WGS sequence"/>
</dbReference>
<evidence type="ECO:0000256" key="1">
    <source>
        <dbReference type="SAM" id="MobiDB-lite"/>
    </source>
</evidence>
<dbReference type="EMBL" id="KB446558">
    <property type="protein sequence ID" value="EME83051.1"/>
    <property type="molecule type" value="Genomic_DNA"/>
</dbReference>
<reference evidence="2 3" key="1">
    <citation type="journal article" date="2012" name="PLoS Pathog.">
        <title>Diverse lifestyles and strategies of plant pathogenesis encoded in the genomes of eighteen Dothideomycetes fungi.</title>
        <authorList>
            <person name="Ohm R.A."/>
            <person name="Feau N."/>
            <person name="Henrissat B."/>
            <person name="Schoch C.L."/>
            <person name="Horwitz B.A."/>
            <person name="Barry K.W."/>
            <person name="Condon B.J."/>
            <person name="Copeland A.C."/>
            <person name="Dhillon B."/>
            <person name="Glaser F."/>
            <person name="Hesse C.N."/>
            <person name="Kosti I."/>
            <person name="LaButti K."/>
            <person name="Lindquist E.A."/>
            <person name="Lucas S."/>
            <person name="Salamov A.A."/>
            <person name="Bradshaw R.E."/>
            <person name="Ciuffetti L."/>
            <person name="Hamelin R.C."/>
            <person name="Kema G.H.J."/>
            <person name="Lawrence C."/>
            <person name="Scott J.A."/>
            <person name="Spatafora J.W."/>
            <person name="Turgeon B.G."/>
            <person name="de Wit P.J.G.M."/>
            <person name="Zhong S."/>
            <person name="Goodwin S.B."/>
            <person name="Grigoriev I.V."/>
        </authorList>
    </citation>
    <scope>NUCLEOTIDE SEQUENCE [LARGE SCALE GENOMIC DNA]</scope>
    <source>
        <strain evidence="2 3">CIRAD86</strain>
    </source>
</reference>
<feature type="compositionally biased region" description="Polar residues" evidence="1">
    <location>
        <begin position="446"/>
        <end position="470"/>
    </location>
</feature>
<feature type="region of interest" description="Disordered" evidence="1">
    <location>
        <begin position="445"/>
        <end position="496"/>
    </location>
</feature>
<dbReference type="RefSeq" id="XP_007926389.1">
    <property type="nucleotide sequence ID" value="XM_007928198.1"/>
</dbReference>
<evidence type="ECO:0000313" key="3">
    <source>
        <dbReference type="Proteomes" id="UP000016932"/>
    </source>
</evidence>
<dbReference type="AlphaFoldDB" id="M3AEL6"/>
<gene>
    <name evidence="2" type="ORF">MYCFIDRAFT_174539</name>
</gene>
<dbReference type="HOGENOM" id="CLU_387381_0_0_1"/>
<organism evidence="2 3">
    <name type="scientific">Pseudocercospora fijiensis (strain CIRAD86)</name>
    <name type="common">Black leaf streak disease fungus</name>
    <name type="synonym">Mycosphaerella fijiensis</name>
    <dbReference type="NCBI Taxonomy" id="383855"/>
    <lineage>
        <taxon>Eukaryota</taxon>
        <taxon>Fungi</taxon>
        <taxon>Dikarya</taxon>
        <taxon>Ascomycota</taxon>
        <taxon>Pezizomycotina</taxon>
        <taxon>Dothideomycetes</taxon>
        <taxon>Dothideomycetidae</taxon>
        <taxon>Mycosphaerellales</taxon>
        <taxon>Mycosphaerellaceae</taxon>
        <taxon>Pseudocercospora</taxon>
    </lineage>
</organism>
<sequence length="713" mass="79813">MVISPSNKQNRRLSMPLICPMRLQLELLKKPQDDTIFAYAGVMARRLRKKAREILDPCDAGNATLPPAKKRKTASEQPMMNRQMGVSEKRKASAGTSAEDQVNLPNQQALVMNRGTENIVEIILNCGMIRKLEELETGAHEEAWQNLVVICLKRFESTWRRVKHEHVEAVKRELSSSIESPWYLTREGKHHFHIRDHSWINLAQSHSSSGFDQCFAQATQMMLQMASARTGCIDENGAAAAGDSSADEREEEEVARKQLCITFLEHMLECDHFEGMLGRLLTGARAKLPLDTILMLAIQFAWGMPQDECLSCDDSAGVRSQLRQTQILSVAELAAGVVWKVRLSWMLVSRAYPLGRWQRVSSKRWNSAWRQIEAGFSTSPAHPPTQLHAKQTFSIAHLLQHLHHLHPGWKLDVPLFFTSTSLLLASGPVASAHLACLHRAPDANGGFSTSPSMTQALTSSRLKDSGNNIRCNPPPTSFSRRKDAADHPGNSSGEATFTMNVSDPLFVLRKACDELDRLGVTHEMIELSDKKTTTHKKIKSEHEEYDDDDGYPTPRHSPSPCSDEEAAEKKGAPGRKVRILAKFGSKHQLSSGRRAYSIRLSLNVREALMLLTLIRGRPRVQSKALAEVQGIPWRGKRPAVIAYTEKNDDFILEVMNRHAMSSGGQMIPLGTLTALYNEKFPNEEGRSARGLDSHIRRTTRLKEAKQNLCGREE</sequence>
<name>M3AEL6_PSEFD</name>
<dbReference type="VEuPathDB" id="FungiDB:MYCFIDRAFT_174539"/>
<dbReference type="OrthoDB" id="3641009at2759"/>
<dbReference type="KEGG" id="pfj:MYCFIDRAFT_174539"/>
<dbReference type="GeneID" id="19333205"/>
<accession>M3AEL6</accession>
<feature type="region of interest" description="Disordered" evidence="1">
    <location>
        <begin position="530"/>
        <end position="574"/>
    </location>
</feature>
<proteinExistence type="predicted"/>